<feature type="chain" id="PRO_5035920648" evidence="2">
    <location>
        <begin position="20"/>
        <end position="565"/>
    </location>
</feature>
<dbReference type="InterPro" id="IPR029058">
    <property type="entry name" value="AB_hydrolase_fold"/>
</dbReference>
<feature type="signal peptide" evidence="2">
    <location>
        <begin position="1"/>
        <end position="19"/>
    </location>
</feature>
<dbReference type="Proteomes" id="UP000653454">
    <property type="component" value="Unassembled WGS sequence"/>
</dbReference>
<feature type="domain" description="Carboxylesterase type B" evidence="3">
    <location>
        <begin position="20"/>
        <end position="543"/>
    </location>
</feature>
<dbReference type="InterPro" id="IPR002018">
    <property type="entry name" value="CarbesteraseB"/>
</dbReference>
<proteinExistence type="predicted"/>
<keyword evidence="2" id="KW-0732">Signal</keyword>
<dbReference type="SUPFAM" id="SSF53474">
    <property type="entry name" value="alpha/beta-Hydrolases"/>
    <property type="match status" value="1"/>
</dbReference>
<evidence type="ECO:0000256" key="1">
    <source>
        <dbReference type="ARBA" id="ARBA00023180"/>
    </source>
</evidence>
<keyword evidence="5" id="KW-1185">Reference proteome</keyword>
<name>A0A8S4DPT9_PLUXY</name>
<accession>A0A8S4DPT9</accession>
<protein>
    <submittedName>
        <fullName evidence="4">(diamondback moth) hypothetical protein</fullName>
    </submittedName>
</protein>
<sequence length="565" mass="63444">MRLVINVVILVLGATASISHNVVETLNGAIRGKLVRDLNVTYYAYLGIPYAEAPTGQLRFKPPVPKKPWNGTLDASAYGPVCPQDEMYHKRSDMNEDCLNLNVYVPARPALAPTPVLVYVHSGELTLLSGRPYVLGPQFYMKYGVLLVTMNYRLGALGFLSVQTEEAAGNAALKDILLSLQWVKKYISQFGGDPDNVTIGGESSSAVLVQYLTLSERSSNLFHKASIISGSALSYRFFNRHPIQSALELGKKMGYHTEDPNELVRKLQEADVFDIVTAQGDKTNKRNGFRPFAPFTPVAETPSPHAVITQHPLQIVNQGIPQVIPIISGITTQEGIKMLPFIRQNPILAVHLNENLELCIPSDIEYPYGSRESKDLANSIKQFYFNNETISNTTLLNFVNLVSDTQVTYSTDRWIEIYKNMANSDRVYYFVFDFDGDLNWYKLFSKTQFPGAAHADHLGYMFVTNTTRPLLLSAGAESKQTIQVVLQLWTNFIKYGNPSRLTSLTCNIREEWSDCGTQRNYLALNNRPYMVPGPPLRRRLHFWRQVYAQYESYVARGGGLEAKTP</sequence>
<dbReference type="AlphaFoldDB" id="A0A8S4DPT9"/>
<dbReference type="EMBL" id="CAJHNJ030000007">
    <property type="protein sequence ID" value="CAG9102649.1"/>
    <property type="molecule type" value="Genomic_DNA"/>
</dbReference>
<dbReference type="Pfam" id="PF00135">
    <property type="entry name" value="COesterase"/>
    <property type="match status" value="1"/>
</dbReference>
<evidence type="ECO:0000313" key="4">
    <source>
        <dbReference type="EMBL" id="CAG9102649.1"/>
    </source>
</evidence>
<dbReference type="Gene3D" id="3.40.50.1820">
    <property type="entry name" value="alpha/beta hydrolase"/>
    <property type="match status" value="1"/>
</dbReference>
<evidence type="ECO:0000313" key="5">
    <source>
        <dbReference type="Proteomes" id="UP000653454"/>
    </source>
</evidence>
<keyword evidence="1" id="KW-0325">Glycoprotein</keyword>
<dbReference type="PANTHER" id="PTHR11559">
    <property type="entry name" value="CARBOXYLESTERASE"/>
    <property type="match status" value="1"/>
</dbReference>
<evidence type="ECO:0000256" key="2">
    <source>
        <dbReference type="SAM" id="SignalP"/>
    </source>
</evidence>
<dbReference type="InterPro" id="IPR050309">
    <property type="entry name" value="Type-B_Carboxylest/Lipase"/>
</dbReference>
<comment type="caution">
    <text evidence="4">The sequence shown here is derived from an EMBL/GenBank/DDBJ whole genome shotgun (WGS) entry which is preliminary data.</text>
</comment>
<gene>
    <name evidence="4" type="ORF">PLXY2_LOCUS2995</name>
</gene>
<organism evidence="4 5">
    <name type="scientific">Plutella xylostella</name>
    <name type="common">Diamondback moth</name>
    <name type="synonym">Plutella maculipennis</name>
    <dbReference type="NCBI Taxonomy" id="51655"/>
    <lineage>
        <taxon>Eukaryota</taxon>
        <taxon>Metazoa</taxon>
        <taxon>Ecdysozoa</taxon>
        <taxon>Arthropoda</taxon>
        <taxon>Hexapoda</taxon>
        <taxon>Insecta</taxon>
        <taxon>Pterygota</taxon>
        <taxon>Neoptera</taxon>
        <taxon>Endopterygota</taxon>
        <taxon>Lepidoptera</taxon>
        <taxon>Glossata</taxon>
        <taxon>Ditrysia</taxon>
        <taxon>Yponomeutoidea</taxon>
        <taxon>Plutellidae</taxon>
        <taxon>Plutella</taxon>
    </lineage>
</organism>
<evidence type="ECO:0000259" key="3">
    <source>
        <dbReference type="Pfam" id="PF00135"/>
    </source>
</evidence>
<reference evidence="4" key="1">
    <citation type="submission" date="2020-11" db="EMBL/GenBank/DDBJ databases">
        <authorList>
            <person name="Whiteford S."/>
        </authorList>
    </citation>
    <scope>NUCLEOTIDE SEQUENCE</scope>
</reference>